<reference evidence="2 3" key="1">
    <citation type="submission" date="2021-06" db="EMBL/GenBank/DDBJ databases">
        <title>Caerostris darwini draft genome.</title>
        <authorList>
            <person name="Kono N."/>
            <person name="Arakawa K."/>
        </authorList>
    </citation>
    <scope>NUCLEOTIDE SEQUENCE [LARGE SCALE GENOMIC DNA]</scope>
</reference>
<dbReference type="AlphaFoldDB" id="A0AAV4RHH1"/>
<comment type="caution">
    <text evidence="2">The sequence shown here is derived from an EMBL/GenBank/DDBJ whole genome shotgun (WGS) entry which is preliminary data.</text>
</comment>
<organism evidence="2 3">
    <name type="scientific">Caerostris darwini</name>
    <dbReference type="NCBI Taxonomy" id="1538125"/>
    <lineage>
        <taxon>Eukaryota</taxon>
        <taxon>Metazoa</taxon>
        <taxon>Ecdysozoa</taxon>
        <taxon>Arthropoda</taxon>
        <taxon>Chelicerata</taxon>
        <taxon>Arachnida</taxon>
        <taxon>Araneae</taxon>
        <taxon>Araneomorphae</taxon>
        <taxon>Entelegynae</taxon>
        <taxon>Araneoidea</taxon>
        <taxon>Araneidae</taxon>
        <taxon>Caerostris</taxon>
    </lineage>
</organism>
<name>A0AAV4RHH1_9ARAC</name>
<accession>A0AAV4RHH1</accession>
<evidence type="ECO:0000313" key="2">
    <source>
        <dbReference type="EMBL" id="GIY19685.1"/>
    </source>
</evidence>
<evidence type="ECO:0000256" key="1">
    <source>
        <dbReference type="SAM" id="MobiDB-lite"/>
    </source>
</evidence>
<protein>
    <submittedName>
        <fullName evidence="2">Uncharacterized protein</fullName>
    </submittedName>
</protein>
<dbReference type="EMBL" id="BPLQ01006056">
    <property type="protein sequence ID" value="GIY19685.1"/>
    <property type="molecule type" value="Genomic_DNA"/>
</dbReference>
<dbReference type="Proteomes" id="UP001054837">
    <property type="component" value="Unassembled WGS sequence"/>
</dbReference>
<feature type="region of interest" description="Disordered" evidence="1">
    <location>
        <begin position="1"/>
        <end position="21"/>
    </location>
</feature>
<proteinExistence type="predicted"/>
<sequence length="216" mass="24542">MPEDERISNSLGETFNDEEEDLPVFETPQKGYVADGSNEPSSALFHRISDPRNPICFDMGAARERNVVRSSENVQQSADYFLLQPTSNKTCLNSSFTCVLTPVRDLTCAILAKKHFPDPQITKFTCFRALARNTTSAKFARKHFLNCPISNVTTLFTLEQNRFIVILKLPINIRWIDTWKSIILSLRKYALFVVIISTRRSRCNHAPLDLEALAEA</sequence>
<gene>
    <name evidence="2" type="ORF">CDAR_274591</name>
</gene>
<keyword evidence="3" id="KW-1185">Reference proteome</keyword>
<evidence type="ECO:0000313" key="3">
    <source>
        <dbReference type="Proteomes" id="UP001054837"/>
    </source>
</evidence>